<comment type="caution">
    <text evidence="2">The sequence shown here is derived from an EMBL/GenBank/DDBJ whole genome shotgun (WGS) entry which is preliminary data.</text>
</comment>
<organism evidence="2 3">
    <name type="scientific">Hypothenemus hampei</name>
    <name type="common">Coffee berry borer</name>
    <dbReference type="NCBI Taxonomy" id="57062"/>
    <lineage>
        <taxon>Eukaryota</taxon>
        <taxon>Metazoa</taxon>
        <taxon>Ecdysozoa</taxon>
        <taxon>Arthropoda</taxon>
        <taxon>Hexapoda</taxon>
        <taxon>Insecta</taxon>
        <taxon>Pterygota</taxon>
        <taxon>Neoptera</taxon>
        <taxon>Endopterygota</taxon>
        <taxon>Coleoptera</taxon>
        <taxon>Polyphaga</taxon>
        <taxon>Cucujiformia</taxon>
        <taxon>Curculionidae</taxon>
        <taxon>Scolytinae</taxon>
        <taxon>Hypothenemus</taxon>
    </lineage>
</organism>
<evidence type="ECO:0000256" key="1">
    <source>
        <dbReference type="SAM" id="MobiDB-lite"/>
    </source>
</evidence>
<accession>A0ABD1EAF3</accession>
<dbReference type="Proteomes" id="UP001566132">
    <property type="component" value="Unassembled WGS sequence"/>
</dbReference>
<name>A0ABD1EAF3_HYPHA</name>
<feature type="region of interest" description="Disordered" evidence="1">
    <location>
        <begin position="90"/>
        <end position="109"/>
    </location>
</feature>
<evidence type="ECO:0000313" key="2">
    <source>
        <dbReference type="EMBL" id="KAL1490091.1"/>
    </source>
</evidence>
<dbReference type="EMBL" id="JBDJPC010000010">
    <property type="protein sequence ID" value="KAL1490091.1"/>
    <property type="molecule type" value="Genomic_DNA"/>
</dbReference>
<sequence>MELELHPTISTQVSLNSKKRKKGVKGKLYASEVIKKRRTEERPYTNSSGKEIWEKKIGVDCKCRLECYTKTTEEQSLKCFTRFYEFSSKNEQDKTCKVDHQCSSTAPSP</sequence>
<gene>
    <name evidence="2" type="ORF">ABEB36_012833</name>
</gene>
<proteinExistence type="predicted"/>
<keyword evidence="3" id="KW-1185">Reference proteome</keyword>
<dbReference type="AlphaFoldDB" id="A0ABD1EAF3"/>
<reference evidence="2 3" key="1">
    <citation type="submission" date="2024-05" db="EMBL/GenBank/DDBJ databases">
        <title>Genetic variation in Jamaican populations of the coffee berry borer (Hypothenemus hampei).</title>
        <authorList>
            <person name="Errbii M."/>
            <person name="Myrie A."/>
        </authorList>
    </citation>
    <scope>NUCLEOTIDE SEQUENCE [LARGE SCALE GENOMIC DNA]</scope>
    <source>
        <strain evidence="2">JA-Hopewell-2020-01-JO</strain>
        <tissue evidence="2">Whole body</tissue>
    </source>
</reference>
<protein>
    <submittedName>
        <fullName evidence="2">Uncharacterized protein</fullName>
    </submittedName>
</protein>
<evidence type="ECO:0000313" key="3">
    <source>
        <dbReference type="Proteomes" id="UP001566132"/>
    </source>
</evidence>
<feature type="compositionally biased region" description="Basic and acidic residues" evidence="1">
    <location>
        <begin position="90"/>
        <end position="100"/>
    </location>
</feature>